<dbReference type="STRING" id="1791.GCA_001049355_01235"/>
<protein>
    <submittedName>
        <fullName evidence="2">Uncharacterized protein</fullName>
    </submittedName>
</protein>
<sequence>MAIFDRLSIRVAAVGAGLCGVALGLSPGVAQAGGSECLQNSSGEVMGAPACAPISEMAGIPMALPGPLAPPPVVPPLAPPPIPPVVPPLAPPPIPPVVPPLAPPPVPPVIPPAAPLVPLAGAADGLPLSTMGGLAGKGDLTGPPPSGAPMPGQPIMPGPGASGS</sequence>
<dbReference type="Proteomes" id="UP000279306">
    <property type="component" value="Chromosome"/>
</dbReference>
<evidence type="ECO:0000313" key="2">
    <source>
        <dbReference type="EMBL" id="VEG55628.1"/>
    </source>
</evidence>
<dbReference type="AlphaFoldDB" id="A0A448IT79"/>
<reference evidence="2 3" key="1">
    <citation type="submission" date="2018-12" db="EMBL/GenBank/DDBJ databases">
        <authorList>
            <consortium name="Pathogen Informatics"/>
        </authorList>
    </citation>
    <scope>NUCLEOTIDE SEQUENCE [LARGE SCALE GENOMIC DNA]</scope>
    <source>
        <strain evidence="2 3">NCTC10437</strain>
    </source>
</reference>
<accession>A0A448IT79</accession>
<dbReference type="KEGG" id="mauu:NCTC10437_03097"/>
<evidence type="ECO:0000256" key="1">
    <source>
        <dbReference type="SAM" id="MobiDB-lite"/>
    </source>
</evidence>
<feature type="region of interest" description="Disordered" evidence="1">
    <location>
        <begin position="130"/>
        <end position="164"/>
    </location>
</feature>
<keyword evidence="3" id="KW-1185">Reference proteome</keyword>
<feature type="compositionally biased region" description="Pro residues" evidence="1">
    <location>
        <begin position="142"/>
        <end position="157"/>
    </location>
</feature>
<organism evidence="2 3">
    <name type="scientific">Mycolicibacterium aurum</name>
    <name type="common">Mycobacterium aurum</name>
    <dbReference type="NCBI Taxonomy" id="1791"/>
    <lineage>
        <taxon>Bacteria</taxon>
        <taxon>Bacillati</taxon>
        <taxon>Actinomycetota</taxon>
        <taxon>Actinomycetes</taxon>
        <taxon>Mycobacteriales</taxon>
        <taxon>Mycobacteriaceae</taxon>
        <taxon>Mycolicibacterium</taxon>
    </lineage>
</organism>
<dbReference type="RefSeq" id="WP_048631285.1">
    <property type="nucleotide sequence ID" value="NZ_CVQQ01000002.1"/>
</dbReference>
<gene>
    <name evidence="2" type="ORF">NCTC10437_03097</name>
</gene>
<dbReference type="EMBL" id="LR134356">
    <property type="protein sequence ID" value="VEG55628.1"/>
    <property type="molecule type" value="Genomic_DNA"/>
</dbReference>
<evidence type="ECO:0000313" key="3">
    <source>
        <dbReference type="Proteomes" id="UP000279306"/>
    </source>
</evidence>
<name>A0A448IT79_MYCAU</name>
<proteinExistence type="predicted"/>